<accession>A0ABW6CNX3</accession>
<reference evidence="1 2" key="1">
    <citation type="submission" date="2024-09" db="EMBL/GenBank/DDBJ databases">
        <title>Genomes of Rahnella.</title>
        <authorList>
            <person name="Mnguni F.C."/>
            <person name="Shin G.Y."/>
            <person name="Coutinho T."/>
        </authorList>
    </citation>
    <scope>NUCLEOTIDE SEQUENCE [LARGE SCALE GENOMIC DNA]</scope>
    <source>
        <strain evidence="1 2">20WA0057</strain>
    </source>
</reference>
<name>A0ABW6CNX3_RAHSY</name>
<keyword evidence="2" id="KW-1185">Reference proteome</keyword>
<evidence type="ECO:0000313" key="1">
    <source>
        <dbReference type="EMBL" id="MFD3226860.1"/>
    </source>
</evidence>
<dbReference type="EMBL" id="JBHUCJ010000114">
    <property type="protein sequence ID" value="MFD3226860.1"/>
    <property type="molecule type" value="Genomic_DNA"/>
</dbReference>
<evidence type="ECO:0000313" key="2">
    <source>
        <dbReference type="Proteomes" id="UP001598201"/>
    </source>
</evidence>
<protein>
    <submittedName>
        <fullName evidence="1">DUF4222 domain-containing protein</fullName>
    </submittedName>
</protein>
<proteinExistence type="predicted"/>
<comment type="caution">
    <text evidence="1">The sequence shown here is derived from an EMBL/GenBank/DDBJ whole genome shotgun (WGS) entry which is preliminary data.</text>
</comment>
<dbReference type="InterPro" id="IPR025317">
    <property type="entry name" value="DUF4222"/>
</dbReference>
<dbReference type="Proteomes" id="UP001598201">
    <property type="component" value="Unassembled WGS sequence"/>
</dbReference>
<dbReference type="Pfam" id="PF13973">
    <property type="entry name" value="DUF4222"/>
    <property type="match status" value="1"/>
</dbReference>
<organism evidence="1 2">
    <name type="scientific">Rahnella sp. (strain Y9602)</name>
    <dbReference type="NCBI Taxonomy" id="2703885"/>
    <lineage>
        <taxon>Bacteria</taxon>
        <taxon>Pseudomonadati</taxon>
        <taxon>Pseudomonadota</taxon>
        <taxon>Gammaproteobacteria</taxon>
        <taxon>Enterobacterales</taxon>
        <taxon>Yersiniaceae</taxon>
        <taxon>Rahnella</taxon>
    </lineage>
</organism>
<sequence>MPEEIQTLDRHYKDWRGVVVHVVGYDRAGDRVIFLREQQGYKPECAQPVELFKSRFERVIDEPVITIAPDSSDS</sequence>
<dbReference type="RefSeq" id="WP_379672323.1">
    <property type="nucleotide sequence ID" value="NZ_JBHUCJ010000114.1"/>
</dbReference>
<gene>
    <name evidence="1" type="ORF">ACFPK4_25285</name>
</gene>